<dbReference type="AlphaFoldDB" id="A0A1M3KWQ4"/>
<sequence length="100" mass="11267">MKAEKILEELTELARSMGYTVRRETGTFKGGACVVREQQLIIVNRTMPPEAASVILARALCKLDADDQFVKPAVREILQRERAWIADHPDVTFEPRTQAA</sequence>
<gene>
    <name evidence="1" type="ORF">BGO89_09840</name>
</gene>
<evidence type="ECO:0000313" key="1">
    <source>
        <dbReference type="EMBL" id="OJX56820.1"/>
    </source>
</evidence>
<comment type="caution">
    <text evidence="1">The sequence shown here is derived from an EMBL/GenBank/DDBJ whole genome shotgun (WGS) entry which is preliminary data.</text>
</comment>
<dbReference type="Proteomes" id="UP000184233">
    <property type="component" value="Unassembled WGS sequence"/>
</dbReference>
<organism evidence="1 2">
    <name type="scientific">Candidatus Kapaibacterium thiocyanatum</name>
    <dbReference type="NCBI Taxonomy" id="1895771"/>
    <lineage>
        <taxon>Bacteria</taxon>
        <taxon>Pseudomonadati</taxon>
        <taxon>Candidatus Kapaibacteriota</taxon>
        <taxon>Candidatus Kapaibacteriia</taxon>
        <taxon>Candidatus Kapaibacteriales</taxon>
        <taxon>Candidatus Kapaibacteriaceae</taxon>
        <taxon>Candidatus Kapaibacterium</taxon>
    </lineage>
</organism>
<accession>A0A1M3KWQ4</accession>
<dbReference type="EMBL" id="MKVH01000024">
    <property type="protein sequence ID" value="OJX56820.1"/>
    <property type="molecule type" value="Genomic_DNA"/>
</dbReference>
<reference evidence="1 2" key="1">
    <citation type="submission" date="2016-09" db="EMBL/GenBank/DDBJ databases">
        <title>Genome-resolved meta-omics ties microbial dynamics to process performance in biotechnology for thiocyanate degradation.</title>
        <authorList>
            <person name="Kantor R.S."/>
            <person name="Huddy R.J."/>
            <person name="Iyer R."/>
            <person name="Thomas B.C."/>
            <person name="Brown C.T."/>
            <person name="Anantharaman K."/>
            <person name="Tringe S."/>
            <person name="Hettich R.L."/>
            <person name="Harrison S.T."/>
            <person name="Banfield J.F."/>
        </authorList>
    </citation>
    <scope>NUCLEOTIDE SEQUENCE [LARGE SCALE GENOMIC DNA]</scope>
    <source>
        <strain evidence="1">59-99</strain>
    </source>
</reference>
<protein>
    <submittedName>
        <fullName evidence="1">Uncharacterized protein</fullName>
    </submittedName>
</protein>
<name>A0A1M3KWQ4_9BACT</name>
<proteinExistence type="predicted"/>
<evidence type="ECO:0000313" key="2">
    <source>
        <dbReference type="Proteomes" id="UP000184233"/>
    </source>
</evidence>
<dbReference type="STRING" id="1895771.BGO89_09840"/>